<dbReference type="InterPro" id="IPR007354">
    <property type="entry name" value="CruF-like"/>
</dbReference>
<dbReference type="Pfam" id="PF04240">
    <property type="entry name" value="Caroten_synth"/>
    <property type="match status" value="1"/>
</dbReference>
<protein>
    <submittedName>
        <fullName evidence="3">Putative membrane protein</fullName>
    </submittedName>
</protein>
<dbReference type="EMBL" id="FOYT01000001">
    <property type="protein sequence ID" value="SFR47223.1"/>
    <property type="molecule type" value="Genomic_DNA"/>
</dbReference>
<evidence type="ECO:0000313" key="4">
    <source>
        <dbReference type="Proteomes" id="UP000198531"/>
    </source>
</evidence>
<evidence type="ECO:0000256" key="1">
    <source>
        <dbReference type="SAM" id="MobiDB-lite"/>
    </source>
</evidence>
<evidence type="ECO:0000313" key="3">
    <source>
        <dbReference type="EMBL" id="SFR47223.1"/>
    </source>
</evidence>
<dbReference type="AlphaFoldDB" id="A0A1I6GYB7"/>
<organism evidence="3 4">
    <name type="scientific">Halogeometricum rufum</name>
    <dbReference type="NCBI Taxonomy" id="553469"/>
    <lineage>
        <taxon>Archaea</taxon>
        <taxon>Methanobacteriati</taxon>
        <taxon>Methanobacteriota</taxon>
        <taxon>Stenosarchaea group</taxon>
        <taxon>Halobacteria</taxon>
        <taxon>Halobacteriales</taxon>
        <taxon>Haloferacaceae</taxon>
        <taxon>Halogeometricum</taxon>
    </lineage>
</organism>
<evidence type="ECO:0000256" key="2">
    <source>
        <dbReference type="SAM" id="Phobius"/>
    </source>
</evidence>
<dbReference type="OrthoDB" id="107798at2157"/>
<dbReference type="RefSeq" id="WP_089806619.1">
    <property type="nucleotide sequence ID" value="NZ_FOYT01000001.1"/>
</dbReference>
<dbReference type="PANTHER" id="PTHR39419:SF1">
    <property type="entry name" value="SLL0814 PROTEIN"/>
    <property type="match status" value="1"/>
</dbReference>
<dbReference type="Proteomes" id="UP000198531">
    <property type="component" value="Unassembled WGS sequence"/>
</dbReference>
<dbReference type="STRING" id="553469.SAMN04487947_1825"/>
<feature type="transmembrane region" description="Helical" evidence="2">
    <location>
        <begin position="94"/>
        <end position="113"/>
    </location>
</feature>
<gene>
    <name evidence="3" type="ORF">SAMN04487947_1825</name>
</gene>
<feature type="region of interest" description="Disordered" evidence="1">
    <location>
        <begin position="1"/>
        <end position="26"/>
    </location>
</feature>
<keyword evidence="2" id="KW-1133">Transmembrane helix</keyword>
<keyword evidence="2" id="KW-0472">Membrane</keyword>
<feature type="transmembrane region" description="Helical" evidence="2">
    <location>
        <begin position="60"/>
        <end position="82"/>
    </location>
</feature>
<name>A0A1I6GYB7_9EURY</name>
<reference evidence="4" key="1">
    <citation type="submission" date="2016-10" db="EMBL/GenBank/DDBJ databases">
        <authorList>
            <person name="Varghese N."/>
            <person name="Submissions S."/>
        </authorList>
    </citation>
    <scope>NUCLEOTIDE SEQUENCE [LARGE SCALE GENOMIC DNA]</scope>
    <source>
        <strain evidence="4">CGMCC 1.7736</strain>
    </source>
</reference>
<keyword evidence="4" id="KW-1185">Reference proteome</keyword>
<keyword evidence="2" id="KW-0812">Transmembrane</keyword>
<dbReference type="PANTHER" id="PTHR39419">
    <property type="entry name" value="SLL0814 PROTEIN"/>
    <property type="match status" value="1"/>
</dbReference>
<feature type="transmembrane region" description="Helical" evidence="2">
    <location>
        <begin position="34"/>
        <end position="54"/>
    </location>
</feature>
<accession>A0A1I6GYB7</accession>
<proteinExistence type="predicted"/>
<sequence length="183" mass="19551">MAGERSGTERERSTSEDGRPNAGRERAAPADDRLFRLTTAGFGAAAVLHAAWAWGVAPAIRFAAVAVVAAFVAEVAVIRLGLLEHHTEPKLLDVPVVALLGWVGAIYLSYSLVEFVVAGAVRPVAAGLLATALDLLTDPNGVENGFWTYPESRLSTPRYRDVPWWNFVGWFVLTTLVAAVGAP</sequence>
<feature type="transmembrane region" description="Helical" evidence="2">
    <location>
        <begin position="164"/>
        <end position="182"/>
    </location>
</feature>